<keyword evidence="3" id="KW-0479">Metal-binding</keyword>
<keyword evidence="5" id="KW-0408">Iron</keyword>
<evidence type="ECO:0000256" key="1">
    <source>
        <dbReference type="ARBA" id="ARBA00001954"/>
    </source>
</evidence>
<keyword evidence="4" id="KW-0560">Oxidoreductase</keyword>
<organism evidence="6 7">
    <name type="scientific">Lithospermum erythrorhizon</name>
    <name type="common">Purple gromwell</name>
    <name type="synonym">Lithospermum officinale var. erythrorhizon</name>
    <dbReference type="NCBI Taxonomy" id="34254"/>
    <lineage>
        <taxon>Eukaryota</taxon>
        <taxon>Viridiplantae</taxon>
        <taxon>Streptophyta</taxon>
        <taxon>Embryophyta</taxon>
        <taxon>Tracheophyta</taxon>
        <taxon>Spermatophyta</taxon>
        <taxon>Magnoliopsida</taxon>
        <taxon>eudicotyledons</taxon>
        <taxon>Gunneridae</taxon>
        <taxon>Pentapetalae</taxon>
        <taxon>asterids</taxon>
        <taxon>lamiids</taxon>
        <taxon>Boraginales</taxon>
        <taxon>Boraginaceae</taxon>
        <taxon>Boraginoideae</taxon>
        <taxon>Lithospermeae</taxon>
        <taxon>Lithospermum</taxon>
    </lineage>
</organism>
<dbReference type="Proteomes" id="UP001454036">
    <property type="component" value="Unassembled WGS sequence"/>
</dbReference>
<keyword evidence="7" id="KW-1185">Reference proteome</keyword>
<protein>
    <submittedName>
        <fullName evidence="6">Uncharacterized protein</fullName>
    </submittedName>
</protein>
<evidence type="ECO:0000256" key="5">
    <source>
        <dbReference type="ARBA" id="ARBA00023004"/>
    </source>
</evidence>
<reference evidence="6 7" key="1">
    <citation type="submission" date="2024-01" db="EMBL/GenBank/DDBJ databases">
        <title>The complete chloroplast genome sequence of Lithospermum erythrorhizon: insights into the phylogenetic relationship among Boraginaceae species and the maternal lineages of purple gromwells.</title>
        <authorList>
            <person name="Okada T."/>
            <person name="Watanabe K."/>
        </authorList>
    </citation>
    <scope>NUCLEOTIDE SEQUENCE [LARGE SCALE GENOMIC DNA]</scope>
</reference>
<comment type="similarity">
    <text evidence="2">Belongs to the carotenoid oxygenase family.</text>
</comment>
<dbReference type="GO" id="GO:0016702">
    <property type="term" value="F:oxidoreductase activity, acting on single donors with incorporation of molecular oxygen, incorporation of two atoms of oxygen"/>
    <property type="evidence" value="ECO:0007669"/>
    <property type="project" value="InterPro"/>
</dbReference>
<gene>
    <name evidence="6" type="ORF">LIER_33601</name>
</gene>
<proteinExistence type="inferred from homology"/>
<evidence type="ECO:0000313" key="6">
    <source>
        <dbReference type="EMBL" id="GAA0186313.1"/>
    </source>
</evidence>
<evidence type="ECO:0000256" key="3">
    <source>
        <dbReference type="ARBA" id="ARBA00022723"/>
    </source>
</evidence>
<dbReference type="InterPro" id="IPR004294">
    <property type="entry name" value="Carotenoid_Oase"/>
</dbReference>
<dbReference type="AlphaFoldDB" id="A0AAV3RX62"/>
<comment type="cofactor">
    <cofactor evidence="1">
        <name>Fe(2+)</name>
        <dbReference type="ChEBI" id="CHEBI:29033"/>
    </cofactor>
</comment>
<evidence type="ECO:0000256" key="4">
    <source>
        <dbReference type="ARBA" id="ARBA00022964"/>
    </source>
</evidence>
<name>A0AAV3RX62_LITER</name>
<evidence type="ECO:0000313" key="7">
    <source>
        <dbReference type="Proteomes" id="UP001454036"/>
    </source>
</evidence>
<dbReference type="GO" id="GO:0046872">
    <property type="term" value="F:metal ion binding"/>
    <property type="evidence" value="ECO:0007669"/>
    <property type="project" value="UniProtKB-KW"/>
</dbReference>
<sequence length="126" mass="14450">MASLPLACILTTPSLNLKLKNKSILFNPVIPNTCTRKKSVDEALKEIEPEVKEARKRLDDQWGMALEILLAQIKLIRRKIETHFLLEQPEIQVVEGKLPSSIKGMLIRNGPNPQFEPLEKYQWYAT</sequence>
<dbReference type="EMBL" id="BAABME010013569">
    <property type="protein sequence ID" value="GAA0186313.1"/>
    <property type="molecule type" value="Genomic_DNA"/>
</dbReference>
<comment type="caution">
    <text evidence="6">The sequence shown here is derived from an EMBL/GenBank/DDBJ whole genome shotgun (WGS) entry which is preliminary data.</text>
</comment>
<keyword evidence="4" id="KW-0223">Dioxygenase</keyword>
<dbReference type="Pfam" id="PF03055">
    <property type="entry name" value="RPE65"/>
    <property type="match status" value="1"/>
</dbReference>
<evidence type="ECO:0000256" key="2">
    <source>
        <dbReference type="ARBA" id="ARBA00006787"/>
    </source>
</evidence>
<accession>A0AAV3RX62</accession>